<evidence type="ECO:0000256" key="2">
    <source>
        <dbReference type="ARBA" id="ARBA00049661"/>
    </source>
</evidence>
<dbReference type="InterPro" id="IPR037069">
    <property type="entry name" value="AcylCoA_DH/ox_N_sf"/>
</dbReference>
<protein>
    <submittedName>
        <fullName evidence="6">Acyl-CoA dehydrogenase</fullName>
    </submittedName>
</protein>
<evidence type="ECO:0000259" key="4">
    <source>
        <dbReference type="Pfam" id="PF02771"/>
    </source>
</evidence>
<dbReference type="GO" id="GO:0033539">
    <property type="term" value="P:fatty acid beta-oxidation using acyl-CoA dehydrogenase"/>
    <property type="evidence" value="ECO:0007669"/>
    <property type="project" value="TreeGrafter"/>
</dbReference>
<name>A0A6I4MHB7_9ACTN</name>
<dbReference type="PANTHER" id="PTHR48083">
    <property type="entry name" value="MEDIUM-CHAIN SPECIFIC ACYL-COA DEHYDROGENASE, MITOCHONDRIAL-RELATED"/>
    <property type="match status" value="1"/>
</dbReference>
<dbReference type="Pfam" id="PF02771">
    <property type="entry name" value="Acyl-CoA_dh_N"/>
    <property type="match status" value="1"/>
</dbReference>
<dbReference type="Gene3D" id="1.10.540.10">
    <property type="entry name" value="Acyl-CoA dehydrogenase/oxidase, N-terminal domain"/>
    <property type="match status" value="1"/>
</dbReference>
<feature type="domain" description="Acyl-CoA dehydrogenase/oxidase N-terminal" evidence="4">
    <location>
        <begin position="7"/>
        <end position="103"/>
    </location>
</feature>
<evidence type="ECO:0000313" key="7">
    <source>
        <dbReference type="Proteomes" id="UP000462055"/>
    </source>
</evidence>
<dbReference type="Gene3D" id="2.40.110.10">
    <property type="entry name" value="Butyryl-CoA Dehydrogenase, subunit A, domain 2"/>
    <property type="match status" value="1"/>
</dbReference>
<reference evidence="6" key="1">
    <citation type="submission" date="2019-12" db="EMBL/GenBank/DDBJ databases">
        <title>Actinomadura physcomitrii sp. nov., a novel actinomycete isolated from moss [Physcomitrium sphaericum (Ludw) Fuernr].</title>
        <authorList>
            <person name="Zhuang X."/>
        </authorList>
    </citation>
    <scope>NUCLEOTIDE SEQUENCE [LARGE SCALE GENOMIC DNA]</scope>
    <source>
        <strain evidence="6">LD22</strain>
    </source>
</reference>
<accession>A0A6I4MHB7</accession>
<dbReference type="Pfam" id="PF08028">
    <property type="entry name" value="Acyl-CoA_dh_2"/>
    <property type="match status" value="1"/>
</dbReference>
<dbReference type="SUPFAM" id="SSF47203">
    <property type="entry name" value="Acyl-CoA dehydrogenase C-terminal domain-like"/>
    <property type="match status" value="1"/>
</dbReference>
<dbReference type="InterPro" id="IPR013786">
    <property type="entry name" value="AcylCoA_DH/ox_N"/>
</dbReference>
<comment type="similarity">
    <text evidence="2">Belongs to the HpaH/HsaA monooxygenase family.</text>
</comment>
<gene>
    <name evidence="6" type="ORF">F8568_035445</name>
</gene>
<proteinExistence type="inferred from homology"/>
<keyword evidence="7" id="KW-1185">Reference proteome</keyword>
<sequence length="388" mass="41438">MEYGDEIVRRVRELAPSLAERAREAEDARRLPDATIADLAASGLFGMLVPKRFGGAELGFEPMAAACRAIGAACASTGWLSVIYTLHNWMVALFPEQAQEEVWAERPYALIPCVLAPTGTAEPVDGGHRVTGRWSWGSGSMHADHAMVMGLVTVDGAIEPRLFLLPRADVTVHDVWHTSGMRGTGSNDIEVADAFVPAHRSVPMAALTEGRSPGSRVHEAPLYRTPLVPVFALTSAAPVLGVAEGVLALFAERMRSRRMAYSGERQRDLMSAQIRLATATADLAAARLLLEDAVRDVTEATAAGDAAGLPRRARTRLVAAHVAATSRRVVNELCGAAGASTQFADSPFQRAQRDVNTISGHVVFDPDAAYALYGRIELGMDPGPVVLV</sequence>
<dbReference type="GO" id="GO:0005737">
    <property type="term" value="C:cytoplasm"/>
    <property type="evidence" value="ECO:0007669"/>
    <property type="project" value="TreeGrafter"/>
</dbReference>
<dbReference type="SUPFAM" id="SSF56645">
    <property type="entry name" value="Acyl-CoA dehydrogenase NM domain-like"/>
    <property type="match status" value="1"/>
</dbReference>
<evidence type="ECO:0000256" key="3">
    <source>
        <dbReference type="SAM" id="Phobius"/>
    </source>
</evidence>
<dbReference type="InterPro" id="IPR009100">
    <property type="entry name" value="AcylCoA_DH/oxidase_NM_dom_sf"/>
</dbReference>
<dbReference type="PANTHER" id="PTHR48083:SF19">
    <property type="entry name" value="FLAVIN-DEPENDENT MONOOXYGENASE, OXYGENASE SUBUNIT HSAA"/>
    <property type="match status" value="1"/>
</dbReference>
<dbReference type="PIRSF" id="PIRSF016578">
    <property type="entry name" value="HsaA"/>
    <property type="match status" value="1"/>
</dbReference>
<keyword evidence="3" id="KW-1133">Transmembrane helix</keyword>
<comment type="caution">
    <text evidence="6">The sequence shown here is derived from an EMBL/GenBank/DDBJ whole genome shotgun (WGS) entry which is preliminary data.</text>
</comment>
<dbReference type="Proteomes" id="UP000462055">
    <property type="component" value="Unassembled WGS sequence"/>
</dbReference>
<evidence type="ECO:0000256" key="1">
    <source>
        <dbReference type="ARBA" id="ARBA00023002"/>
    </source>
</evidence>
<keyword evidence="1" id="KW-0560">Oxidoreductase</keyword>
<dbReference type="InterPro" id="IPR050741">
    <property type="entry name" value="Acyl-CoA_dehydrogenase"/>
</dbReference>
<organism evidence="6 7">
    <name type="scientific">Actinomadura physcomitrii</name>
    <dbReference type="NCBI Taxonomy" id="2650748"/>
    <lineage>
        <taxon>Bacteria</taxon>
        <taxon>Bacillati</taxon>
        <taxon>Actinomycetota</taxon>
        <taxon>Actinomycetes</taxon>
        <taxon>Streptosporangiales</taxon>
        <taxon>Thermomonosporaceae</taxon>
        <taxon>Actinomadura</taxon>
    </lineage>
</organism>
<dbReference type="InterPro" id="IPR046373">
    <property type="entry name" value="Acyl-CoA_Oxase/DH_mid-dom_sf"/>
</dbReference>
<dbReference type="GO" id="GO:0050660">
    <property type="term" value="F:flavin adenine dinucleotide binding"/>
    <property type="evidence" value="ECO:0007669"/>
    <property type="project" value="InterPro"/>
</dbReference>
<keyword evidence="3" id="KW-0812">Transmembrane</keyword>
<feature type="transmembrane region" description="Helical" evidence="3">
    <location>
        <begin position="227"/>
        <end position="251"/>
    </location>
</feature>
<evidence type="ECO:0000259" key="5">
    <source>
        <dbReference type="Pfam" id="PF08028"/>
    </source>
</evidence>
<dbReference type="InterPro" id="IPR013107">
    <property type="entry name" value="Acyl-CoA_DH_C"/>
</dbReference>
<evidence type="ECO:0000313" key="6">
    <source>
        <dbReference type="EMBL" id="MWA05568.1"/>
    </source>
</evidence>
<keyword evidence="3" id="KW-0472">Membrane</keyword>
<dbReference type="AlphaFoldDB" id="A0A6I4MHB7"/>
<dbReference type="EMBL" id="WBMS02000039">
    <property type="protein sequence ID" value="MWA05568.1"/>
    <property type="molecule type" value="Genomic_DNA"/>
</dbReference>
<dbReference type="RefSeq" id="WP_151598004.1">
    <property type="nucleotide sequence ID" value="NZ_WBMS02000039.1"/>
</dbReference>
<dbReference type="GO" id="GO:0016712">
    <property type="term" value="F:oxidoreductase activity, acting on paired donors, with incorporation or reduction of molecular oxygen, reduced flavin or flavoprotein as one donor, and incorporation of one atom of oxygen"/>
    <property type="evidence" value="ECO:0007669"/>
    <property type="project" value="TreeGrafter"/>
</dbReference>
<dbReference type="GO" id="GO:0003995">
    <property type="term" value="F:acyl-CoA dehydrogenase activity"/>
    <property type="evidence" value="ECO:0007669"/>
    <property type="project" value="TreeGrafter"/>
</dbReference>
<feature type="domain" description="Acyl-CoA dehydrogenase C-terminal" evidence="5">
    <location>
        <begin position="233"/>
        <end position="365"/>
    </location>
</feature>
<dbReference type="InterPro" id="IPR036250">
    <property type="entry name" value="AcylCo_DH-like_C"/>
</dbReference>
<dbReference type="Gene3D" id="1.20.140.10">
    <property type="entry name" value="Butyryl-CoA Dehydrogenase, subunit A, domain 3"/>
    <property type="match status" value="1"/>
</dbReference>